<feature type="compositionally biased region" description="Low complexity" evidence="1">
    <location>
        <begin position="100"/>
        <end position="110"/>
    </location>
</feature>
<dbReference type="Proteomes" id="UP000035932">
    <property type="component" value="Unassembled WGS sequence"/>
</dbReference>
<dbReference type="STRING" id="66430.ACS04_32320"/>
<feature type="region of interest" description="Disordered" evidence="1">
    <location>
        <begin position="89"/>
        <end position="110"/>
    </location>
</feature>
<gene>
    <name evidence="3" type="ORF">ACS04_32320</name>
</gene>
<evidence type="ECO:0000256" key="2">
    <source>
        <dbReference type="SAM" id="Phobius"/>
    </source>
</evidence>
<dbReference type="AlphaFoldDB" id="A0A0J6XGZ3"/>
<proteinExistence type="predicted"/>
<keyword evidence="2" id="KW-0472">Membrane</keyword>
<feature type="transmembrane region" description="Helical" evidence="2">
    <location>
        <begin position="233"/>
        <end position="258"/>
    </location>
</feature>
<feature type="region of interest" description="Disordered" evidence="1">
    <location>
        <begin position="308"/>
        <end position="363"/>
    </location>
</feature>
<sequence length="363" mass="37887">MAAAAGDRGGGAVNNAPYLLSEDRQEYERLLDEALRTAHERPELASLGQRLNEEQLRTMALNASALLTAAAAAEYAHYVKARSERGEVKFPHTPSDTVYSSSRSASAPAPSVGRRLGAAVLGAGAPGARRARDAVATTRWAGMSYGRRLLAALVGLHVRPPAPAPAPAPPAAARTRPVGREIPARDATEAAGAGAFAVSAVLAPVLAGMAMLIFLLVGYILKMIEPEPALADIMVTAGWLLGGLTATALLFGVIGLLVTAVRNSPTEVVADETEAMPDEVSLAREAWRNALLERGIVPFLRDALVEPSSYPSPRTPGAGRIPSLGYTRPDFTSPGAPAQGPRPGYAPPDFTSPDFGGPEHQSE</sequence>
<keyword evidence="2" id="KW-1133">Transmembrane helix</keyword>
<organism evidence="3 4">
    <name type="scientific">Streptomyces roseus</name>
    <dbReference type="NCBI Taxonomy" id="66430"/>
    <lineage>
        <taxon>Bacteria</taxon>
        <taxon>Bacillati</taxon>
        <taxon>Actinomycetota</taxon>
        <taxon>Actinomycetes</taxon>
        <taxon>Kitasatosporales</taxon>
        <taxon>Streptomycetaceae</taxon>
        <taxon>Streptomyces</taxon>
    </lineage>
</organism>
<comment type="caution">
    <text evidence="3">The sequence shown here is derived from an EMBL/GenBank/DDBJ whole genome shotgun (WGS) entry which is preliminary data.</text>
</comment>
<evidence type="ECO:0000313" key="4">
    <source>
        <dbReference type="Proteomes" id="UP000035932"/>
    </source>
</evidence>
<dbReference type="EMBL" id="LFML01000157">
    <property type="protein sequence ID" value="KMO93913.1"/>
    <property type="molecule type" value="Genomic_DNA"/>
</dbReference>
<evidence type="ECO:0000256" key="1">
    <source>
        <dbReference type="SAM" id="MobiDB-lite"/>
    </source>
</evidence>
<name>A0A0J6XGZ3_9ACTN</name>
<evidence type="ECO:0000313" key="3">
    <source>
        <dbReference type="EMBL" id="KMO93913.1"/>
    </source>
</evidence>
<keyword evidence="4" id="KW-1185">Reference proteome</keyword>
<evidence type="ECO:0008006" key="5">
    <source>
        <dbReference type="Google" id="ProtNLM"/>
    </source>
</evidence>
<reference evidence="3 4" key="1">
    <citation type="submission" date="2015-06" db="EMBL/GenBank/DDBJ databases">
        <title>Recapitulation of the evolution of biosynthetic gene clusters reveals hidden chemical diversity on bacterial genomes.</title>
        <authorList>
            <person name="Cruz-Morales P."/>
            <person name="Martinez-Guerrero C."/>
            <person name="Morales-Escalante M.A."/>
            <person name="Yanez-Guerra L.A."/>
            <person name="Kopp J.F."/>
            <person name="Feldmann J."/>
            <person name="Ramos-Aboites H.E."/>
            <person name="Barona-Gomez F."/>
        </authorList>
    </citation>
    <scope>NUCLEOTIDE SEQUENCE [LARGE SCALE GENOMIC DNA]</scope>
    <source>
        <strain evidence="3 4">ATCC 31245</strain>
    </source>
</reference>
<accession>A0A0J6XGZ3</accession>
<feature type="transmembrane region" description="Helical" evidence="2">
    <location>
        <begin position="195"/>
        <end position="221"/>
    </location>
</feature>
<protein>
    <recommendedName>
        <fullName evidence="5">Transmembrane protein</fullName>
    </recommendedName>
</protein>
<keyword evidence="2" id="KW-0812">Transmembrane</keyword>
<dbReference type="PATRIC" id="fig|66430.4.peg.3025"/>